<accession>A0A7E5WQG3</accession>
<name>A0A7E5WQG3_TRINI</name>
<feature type="chain" id="PRO_5028809973" evidence="1">
    <location>
        <begin position="22"/>
        <end position="125"/>
    </location>
</feature>
<dbReference type="RefSeq" id="XP_026742983.1">
    <property type="nucleotide sequence ID" value="XM_026887182.1"/>
</dbReference>
<feature type="signal peptide" evidence="1">
    <location>
        <begin position="1"/>
        <end position="21"/>
    </location>
</feature>
<protein>
    <submittedName>
        <fullName evidence="3">Uncharacterized protein LOC113504752</fullName>
    </submittedName>
</protein>
<evidence type="ECO:0000313" key="2">
    <source>
        <dbReference type="Proteomes" id="UP000322000"/>
    </source>
</evidence>
<evidence type="ECO:0000313" key="3">
    <source>
        <dbReference type="RefSeq" id="XP_026742983.1"/>
    </source>
</evidence>
<dbReference type="KEGG" id="tnl:113504752"/>
<organism evidence="2 3">
    <name type="scientific">Trichoplusia ni</name>
    <name type="common">Cabbage looper</name>
    <dbReference type="NCBI Taxonomy" id="7111"/>
    <lineage>
        <taxon>Eukaryota</taxon>
        <taxon>Metazoa</taxon>
        <taxon>Ecdysozoa</taxon>
        <taxon>Arthropoda</taxon>
        <taxon>Hexapoda</taxon>
        <taxon>Insecta</taxon>
        <taxon>Pterygota</taxon>
        <taxon>Neoptera</taxon>
        <taxon>Endopterygota</taxon>
        <taxon>Lepidoptera</taxon>
        <taxon>Glossata</taxon>
        <taxon>Ditrysia</taxon>
        <taxon>Noctuoidea</taxon>
        <taxon>Noctuidae</taxon>
        <taxon>Plusiinae</taxon>
        <taxon>Trichoplusia</taxon>
    </lineage>
</organism>
<reference evidence="3" key="1">
    <citation type="submission" date="2025-08" db="UniProtKB">
        <authorList>
            <consortium name="RefSeq"/>
        </authorList>
    </citation>
    <scope>IDENTIFICATION</scope>
</reference>
<keyword evidence="1" id="KW-0732">Signal</keyword>
<dbReference type="AlphaFoldDB" id="A0A7E5WQG3"/>
<dbReference type="Proteomes" id="UP000322000">
    <property type="component" value="Chromosome 23"/>
</dbReference>
<keyword evidence="2" id="KW-1185">Reference proteome</keyword>
<evidence type="ECO:0000256" key="1">
    <source>
        <dbReference type="SAM" id="SignalP"/>
    </source>
</evidence>
<dbReference type="GeneID" id="113504752"/>
<proteinExistence type="predicted"/>
<sequence length="125" mass="13822">MDSNMCVKIAICLAMIASIDCLVVKQQEVPLLPEGLTVEVLVRNKGDKNVVSTMKIDIDEMNKKVLLSMVEEEKKVLVSRVAKDVSEMTTDEFVPTVGSRHGIRVGACPLGYTRRGGFCFPNDDY</sequence>
<gene>
    <name evidence="3" type="primary">LOC113504752</name>
</gene>
<dbReference type="OrthoDB" id="7369356at2759"/>
<dbReference type="InParanoid" id="A0A7E5WQG3"/>